<evidence type="ECO:0000313" key="2">
    <source>
        <dbReference type="EMBL" id="CAI9939415.1"/>
    </source>
</evidence>
<reference evidence="2" key="1">
    <citation type="submission" date="2023-06" db="EMBL/GenBank/DDBJ databases">
        <authorList>
            <person name="Kurt Z."/>
        </authorList>
    </citation>
    <scope>NUCLEOTIDE SEQUENCE</scope>
</reference>
<accession>A0AA86U2C0</accession>
<protein>
    <submittedName>
        <fullName evidence="3">Hypothetical_protein</fullName>
    </submittedName>
</protein>
<evidence type="ECO:0000313" key="3">
    <source>
        <dbReference type="EMBL" id="CAL6011224.1"/>
    </source>
</evidence>
<dbReference type="EMBL" id="CAXDID020000063">
    <property type="protein sequence ID" value="CAL6011227.1"/>
    <property type="molecule type" value="Genomic_DNA"/>
</dbReference>
<dbReference type="EMBL" id="CATOUU010000664">
    <property type="protein sequence ID" value="CAI9939415.1"/>
    <property type="molecule type" value="Genomic_DNA"/>
</dbReference>
<keyword evidence="5" id="KW-1185">Reference proteome</keyword>
<evidence type="ECO:0000313" key="1">
    <source>
        <dbReference type="EMBL" id="CAI9939412.1"/>
    </source>
</evidence>
<dbReference type="EMBL" id="CATOUU010000664">
    <property type="protein sequence ID" value="CAI9939412.1"/>
    <property type="molecule type" value="Genomic_DNA"/>
</dbReference>
<organism evidence="2">
    <name type="scientific">Hexamita inflata</name>
    <dbReference type="NCBI Taxonomy" id="28002"/>
    <lineage>
        <taxon>Eukaryota</taxon>
        <taxon>Metamonada</taxon>
        <taxon>Diplomonadida</taxon>
        <taxon>Hexamitidae</taxon>
        <taxon>Hexamitinae</taxon>
        <taxon>Hexamita</taxon>
    </lineage>
</organism>
<dbReference type="Proteomes" id="UP001642409">
    <property type="component" value="Unassembled WGS sequence"/>
</dbReference>
<comment type="caution">
    <text evidence="2">The sequence shown here is derived from an EMBL/GenBank/DDBJ whole genome shotgun (WGS) entry which is preliminary data.</text>
</comment>
<dbReference type="AlphaFoldDB" id="A0AA86U2C0"/>
<gene>
    <name evidence="3" type="ORF">HINF_LOCUS22602</name>
    <name evidence="4" type="ORF">HINF_LOCUS22605</name>
    <name evidence="1" type="ORF">HINF_LOCUS27057</name>
    <name evidence="2" type="ORF">HINF_LOCUS27060</name>
</gene>
<sequence length="149" mass="17491">MFVRRIILDVEGQNIKLTESQKQTPNILDGSQTGIQQYSSQCDNKFKRWNTKHQHKTQNGFFWVRLRRKVMVCGLLPGRSLAPKAPRALGTAGRIDSNENRQLCYSQFHKCYEQLIIILQFQYKLHDEYINNQKEALQLNSYSCHSKML</sequence>
<dbReference type="EMBL" id="CAXDID020000063">
    <property type="protein sequence ID" value="CAL6011224.1"/>
    <property type="molecule type" value="Genomic_DNA"/>
</dbReference>
<reference evidence="3 5" key="2">
    <citation type="submission" date="2024-07" db="EMBL/GenBank/DDBJ databases">
        <authorList>
            <person name="Akdeniz Z."/>
        </authorList>
    </citation>
    <scope>NUCLEOTIDE SEQUENCE [LARGE SCALE GENOMIC DNA]</scope>
</reference>
<proteinExistence type="predicted"/>
<name>A0AA86U2C0_9EUKA</name>
<evidence type="ECO:0000313" key="4">
    <source>
        <dbReference type="EMBL" id="CAL6011227.1"/>
    </source>
</evidence>
<evidence type="ECO:0000313" key="5">
    <source>
        <dbReference type="Proteomes" id="UP001642409"/>
    </source>
</evidence>